<name>Q6ZAR5_ORYSJ</name>
<evidence type="ECO:0000313" key="5">
    <source>
        <dbReference type="Proteomes" id="UP000000763"/>
    </source>
</evidence>
<evidence type="ECO:0000256" key="2">
    <source>
        <dbReference type="SAM" id="SignalP"/>
    </source>
</evidence>
<evidence type="ECO:0000313" key="4">
    <source>
        <dbReference type="EMBL" id="BAD03318.1"/>
    </source>
</evidence>
<evidence type="ECO:0000256" key="1">
    <source>
        <dbReference type="SAM" id="MobiDB-lite"/>
    </source>
</evidence>
<dbReference type="EMBL" id="AP004568">
    <property type="protein sequence ID" value="BAD03189.1"/>
    <property type="molecule type" value="Genomic_DNA"/>
</dbReference>
<reference evidence="3" key="1">
    <citation type="submission" date="2001-12" db="EMBL/GenBank/DDBJ databases">
        <title>Oryza sativa nipponbare(GA3) genomic DNA, chromosome 8, PAC clone:P0547A06.</title>
        <authorList>
            <person name="Sasaki T."/>
            <person name="Matsumoto T."/>
            <person name="Yamamoto K."/>
        </authorList>
    </citation>
    <scope>NUCLEOTIDE SEQUENCE</scope>
</reference>
<protein>
    <submittedName>
        <fullName evidence="4">Uncharacterized protein</fullName>
    </submittedName>
</protein>
<dbReference type="Proteomes" id="UP000000763">
    <property type="component" value="Chromosome 8"/>
</dbReference>
<organism evidence="4 5">
    <name type="scientific">Oryza sativa subsp. japonica</name>
    <name type="common">Rice</name>
    <dbReference type="NCBI Taxonomy" id="39947"/>
    <lineage>
        <taxon>Eukaryota</taxon>
        <taxon>Viridiplantae</taxon>
        <taxon>Streptophyta</taxon>
        <taxon>Embryophyta</taxon>
        <taxon>Tracheophyta</taxon>
        <taxon>Spermatophyta</taxon>
        <taxon>Magnoliopsida</taxon>
        <taxon>Liliopsida</taxon>
        <taxon>Poales</taxon>
        <taxon>Poaceae</taxon>
        <taxon>BOP clade</taxon>
        <taxon>Oryzoideae</taxon>
        <taxon>Oryzeae</taxon>
        <taxon>Oryzinae</taxon>
        <taxon>Oryza</taxon>
        <taxon>Oryza sativa</taxon>
    </lineage>
</organism>
<accession>Q6ZAR5</accession>
<feature type="region of interest" description="Disordered" evidence="1">
    <location>
        <begin position="129"/>
        <end position="218"/>
    </location>
</feature>
<evidence type="ECO:0000313" key="3">
    <source>
        <dbReference type="EMBL" id="BAD03189.1"/>
    </source>
</evidence>
<reference evidence="5" key="4">
    <citation type="journal article" date="2008" name="Nucleic Acids Res.">
        <title>The rice annotation project database (RAP-DB): 2008 update.</title>
        <authorList>
            <consortium name="The rice annotation project (RAP)"/>
        </authorList>
    </citation>
    <scope>GENOME REANNOTATION</scope>
    <source>
        <strain evidence="5">cv. Nipponbare</strain>
    </source>
</reference>
<feature type="signal peptide" evidence="2">
    <location>
        <begin position="1"/>
        <end position="27"/>
    </location>
</feature>
<proteinExistence type="predicted"/>
<dbReference type="EMBL" id="AP004656">
    <property type="protein sequence ID" value="BAD03318.1"/>
    <property type="molecule type" value="Genomic_DNA"/>
</dbReference>
<dbReference type="AlphaFoldDB" id="Q6ZAR5"/>
<feature type="chain" id="PRO_5010142946" evidence="2">
    <location>
        <begin position="28"/>
        <end position="334"/>
    </location>
</feature>
<sequence>MARRGHRRRRAAPLIVLLCLVIGEWSGHLRDDDDEHYAGQPDRKQPLSSPWPSTSSTCAILVDVAEQGGGDDVAPVYGEVVPIEAGAPGRTPHATAVDDDSAVSFKLVRAERHVALAWRVEALRRLQVPAPHPHRPELRRAPPRVPPEGGGGDQGTRRLPQPGQPRAGSLHPDRRHELAAIRRGEGHCCRGQPYHRRGRERGQEEASPPGAVQRAEKATAECARFMRSSARWWHGVTSGYRAPFRRSLSSPTTLSLPLSRIVMPALPQPHQSPFTRLPLVPSDSKSSTMSPMACAWSSGMDMNRSRGESAVRVAAAPPRHQGARRLWSVWRKVT</sequence>
<reference evidence="4" key="2">
    <citation type="submission" date="2002-01" db="EMBL/GenBank/DDBJ databases">
        <title>Oryza sativa nipponbare(GA3) genomic DNA, chromosome 8, PAC clone:P0020B10.</title>
        <authorList>
            <person name="Sasaki T."/>
            <person name="Matsumoto T."/>
            <person name="Yamamoto K."/>
        </authorList>
    </citation>
    <scope>NUCLEOTIDE SEQUENCE</scope>
</reference>
<reference evidence="5" key="3">
    <citation type="journal article" date="2005" name="Nature">
        <title>The map-based sequence of the rice genome.</title>
        <authorList>
            <consortium name="International rice genome sequencing project (IRGSP)"/>
            <person name="Matsumoto T."/>
            <person name="Wu J."/>
            <person name="Kanamori H."/>
            <person name="Katayose Y."/>
            <person name="Fujisawa M."/>
            <person name="Namiki N."/>
            <person name="Mizuno H."/>
            <person name="Yamamoto K."/>
            <person name="Antonio B.A."/>
            <person name="Baba T."/>
            <person name="Sakata K."/>
            <person name="Nagamura Y."/>
            <person name="Aoki H."/>
            <person name="Arikawa K."/>
            <person name="Arita K."/>
            <person name="Bito T."/>
            <person name="Chiden Y."/>
            <person name="Fujitsuka N."/>
            <person name="Fukunaka R."/>
            <person name="Hamada M."/>
            <person name="Harada C."/>
            <person name="Hayashi A."/>
            <person name="Hijishita S."/>
            <person name="Honda M."/>
            <person name="Hosokawa S."/>
            <person name="Ichikawa Y."/>
            <person name="Idonuma A."/>
            <person name="Iijima M."/>
            <person name="Ikeda M."/>
            <person name="Ikeno M."/>
            <person name="Ito K."/>
            <person name="Ito S."/>
            <person name="Ito T."/>
            <person name="Ito Y."/>
            <person name="Ito Y."/>
            <person name="Iwabuchi A."/>
            <person name="Kamiya K."/>
            <person name="Karasawa W."/>
            <person name="Kurita K."/>
            <person name="Katagiri S."/>
            <person name="Kikuta A."/>
            <person name="Kobayashi H."/>
            <person name="Kobayashi N."/>
            <person name="Machita K."/>
            <person name="Maehara T."/>
            <person name="Masukawa M."/>
            <person name="Mizubayashi T."/>
            <person name="Mukai Y."/>
            <person name="Nagasaki H."/>
            <person name="Nagata Y."/>
            <person name="Naito S."/>
            <person name="Nakashima M."/>
            <person name="Nakama Y."/>
            <person name="Nakamichi Y."/>
            <person name="Nakamura M."/>
            <person name="Meguro A."/>
            <person name="Negishi M."/>
            <person name="Ohta I."/>
            <person name="Ohta T."/>
            <person name="Okamoto M."/>
            <person name="Ono N."/>
            <person name="Saji S."/>
            <person name="Sakaguchi M."/>
            <person name="Sakai K."/>
            <person name="Shibata M."/>
            <person name="Shimokawa T."/>
            <person name="Song J."/>
            <person name="Takazaki Y."/>
            <person name="Terasawa K."/>
            <person name="Tsugane M."/>
            <person name="Tsuji K."/>
            <person name="Ueda S."/>
            <person name="Waki K."/>
            <person name="Yamagata H."/>
            <person name="Yamamoto M."/>
            <person name="Yamamoto S."/>
            <person name="Yamane H."/>
            <person name="Yoshiki S."/>
            <person name="Yoshihara R."/>
            <person name="Yukawa K."/>
            <person name="Zhong H."/>
            <person name="Yano M."/>
            <person name="Yuan Q."/>
            <person name="Ouyang S."/>
            <person name="Liu J."/>
            <person name="Jones K.M."/>
            <person name="Gansberger K."/>
            <person name="Moffat K."/>
            <person name="Hill J."/>
            <person name="Bera J."/>
            <person name="Fadrosh D."/>
            <person name="Jin S."/>
            <person name="Johri S."/>
            <person name="Kim M."/>
            <person name="Overton L."/>
            <person name="Reardon M."/>
            <person name="Tsitrin T."/>
            <person name="Vuong H."/>
            <person name="Weaver B."/>
            <person name="Ciecko A."/>
            <person name="Tallon L."/>
            <person name="Jackson J."/>
            <person name="Pai G."/>
            <person name="Aken S.V."/>
            <person name="Utterback T."/>
            <person name="Reidmuller S."/>
            <person name="Feldblyum T."/>
            <person name="Hsiao J."/>
            <person name="Zismann V."/>
            <person name="Iobst S."/>
            <person name="de Vazeille A.R."/>
            <person name="Buell C.R."/>
            <person name="Ying K."/>
            <person name="Li Y."/>
            <person name="Lu T."/>
            <person name="Huang Y."/>
            <person name="Zhao Q."/>
            <person name="Feng Q."/>
            <person name="Zhang L."/>
            <person name="Zhu J."/>
            <person name="Weng Q."/>
            <person name="Mu J."/>
            <person name="Lu Y."/>
            <person name="Fan D."/>
            <person name="Liu Y."/>
            <person name="Guan J."/>
            <person name="Zhang Y."/>
            <person name="Yu S."/>
            <person name="Liu X."/>
            <person name="Zhang Y."/>
            <person name="Hong G."/>
            <person name="Han B."/>
            <person name="Choisne N."/>
            <person name="Demange N."/>
            <person name="Orjeda G."/>
            <person name="Samain S."/>
            <person name="Cattolico L."/>
            <person name="Pelletier E."/>
            <person name="Couloux A."/>
            <person name="Segurens B."/>
            <person name="Wincker P."/>
            <person name="D'Hont A."/>
            <person name="Scarpelli C."/>
            <person name="Weissenbach J."/>
            <person name="Salanoubat M."/>
            <person name="Quetier F."/>
            <person name="Yu Y."/>
            <person name="Kim H.R."/>
            <person name="Rambo T."/>
            <person name="Currie J."/>
            <person name="Collura K."/>
            <person name="Luo M."/>
            <person name="Yang T."/>
            <person name="Ammiraju J.S.S."/>
            <person name="Engler F."/>
            <person name="Soderlund C."/>
            <person name="Wing R.A."/>
            <person name="Palmer L.E."/>
            <person name="de la Bastide M."/>
            <person name="Spiegel L."/>
            <person name="Nascimento L."/>
            <person name="Zutavern T."/>
            <person name="O'Shaughnessy A."/>
            <person name="Dike S."/>
            <person name="Dedhia N."/>
            <person name="Preston R."/>
            <person name="Balija V."/>
            <person name="McCombie W.R."/>
            <person name="Chow T."/>
            <person name="Chen H."/>
            <person name="Chung M."/>
            <person name="Chen C."/>
            <person name="Shaw J."/>
            <person name="Wu H."/>
            <person name="Hsiao K."/>
            <person name="Chao Y."/>
            <person name="Chu M."/>
            <person name="Cheng C."/>
            <person name="Hour A."/>
            <person name="Lee P."/>
            <person name="Lin S."/>
            <person name="Lin Y."/>
            <person name="Liou J."/>
            <person name="Liu S."/>
            <person name="Hsing Y."/>
            <person name="Raghuvanshi S."/>
            <person name="Mohanty A."/>
            <person name="Bharti A.K."/>
            <person name="Gaur A."/>
            <person name="Gupta V."/>
            <person name="Kumar D."/>
            <person name="Ravi V."/>
            <person name="Vij S."/>
            <person name="Kapur A."/>
            <person name="Khurana P."/>
            <person name="Khurana P."/>
            <person name="Khurana J.P."/>
            <person name="Tyagi A.K."/>
            <person name="Gaikwad K."/>
            <person name="Singh A."/>
            <person name="Dalal V."/>
            <person name="Srivastava S."/>
            <person name="Dixit A."/>
            <person name="Pal A.K."/>
            <person name="Ghazi I.A."/>
            <person name="Yadav M."/>
            <person name="Pandit A."/>
            <person name="Bhargava A."/>
            <person name="Sureshbabu K."/>
            <person name="Batra K."/>
            <person name="Sharma T.R."/>
            <person name="Mohapatra T."/>
            <person name="Singh N.K."/>
            <person name="Messing J."/>
            <person name="Nelson A.B."/>
            <person name="Fuks G."/>
            <person name="Kavchok S."/>
            <person name="Keizer G."/>
            <person name="Linton E."/>
            <person name="Llaca V."/>
            <person name="Song R."/>
            <person name="Tanyolac B."/>
            <person name="Young S."/>
            <person name="Ho-Il K."/>
            <person name="Hahn J.H."/>
            <person name="Sangsakoo G."/>
            <person name="Vanavichit A."/>
            <person name="de Mattos Luiz.A.T."/>
            <person name="Zimmer P.D."/>
            <person name="Malone G."/>
            <person name="Dellagostin O."/>
            <person name="de Oliveira A.C."/>
            <person name="Bevan M."/>
            <person name="Bancroft I."/>
            <person name="Minx P."/>
            <person name="Cordum H."/>
            <person name="Wilson R."/>
            <person name="Cheng Z."/>
            <person name="Jin W."/>
            <person name="Jiang J."/>
            <person name="Leong S.A."/>
            <person name="Iwama H."/>
            <person name="Gojobori T."/>
            <person name="Itoh T."/>
            <person name="Niimura Y."/>
            <person name="Fujii Y."/>
            <person name="Habara T."/>
            <person name="Sakai H."/>
            <person name="Sato Y."/>
            <person name="Wilson G."/>
            <person name="Kumar K."/>
            <person name="McCouch S."/>
            <person name="Juretic N."/>
            <person name="Hoen D."/>
            <person name="Wright S."/>
            <person name="Bruskiewich R."/>
            <person name="Bureau T."/>
            <person name="Miyao A."/>
            <person name="Hirochika H."/>
            <person name="Nishikawa T."/>
            <person name="Kadowaki K."/>
            <person name="Sugiura M."/>
            <person name="Burr B."/>
            <person name="Sasaki T."/>
        </authorList>
    </citation>
    <scope>NUCLEOTIDE SEQUENCE [LARGE SCALE GENOMIC DNA]</scope>
    <source>
        <strain evidence="5">cv. Nipponbare</strain>
    </source>
</reference>
<gene>
    <name evidence="4" type="ORF">P0020B10.7</name>
    <name evidence="3" type="ORF">P0547A06.34</name>
</gene>
<feature type="compositionally biased region" description="Basic and acidic residues" evidence="1">
    <location>
        <begin position="171"/>
        <end position="188"/>
    </location>
</feature>
<keyword evidence="2" id="KW-0732">Signal</keyword>